<gene>
    <name evidence="1" type="ORF">HINF_LOCUS59967</name>
    <name evidence="2" type="ORF">HINF_LOCUS68934</name>
</gene>
<name>A0AA86RA18_9EUKA</name>
<sequence>MKNGDVYAQGANTSGIIAPVDNQCEWLIGSNISSIQIGRNLKMKKECMYFKANNSIYMYSDKNAVLVKSGVSDYFIRNADYKYQDIFQVTQNAYKSFQKMQLCSEVERIIIVLKFKMILTVQVCKRVVKRITQLIVKSKNASNQIVQKRTAPEYNKITQAVKLLFASTQEKRLNTPQNAKQNYKLHLHYKSNKRIIIQTQVKSISYQRQRE</sequence>
<proteinExistence type="predicted"/>
<organism evidence="1">
    <name type="scientific">Hexamita inflata</name>
    <dbReference type="NCBI Taxonomy" id="28002"/>
    <lineage>
        <taxon>Eukaryota</taxon>
        <taxon>Metamonada</taxon>
        <taxon>Diplomonadida</taxon>
        <taxon>Hexamitidae</taxon>
        <taxon>Hexamitinae</taxon>
        <taxon>Hexamita</taxon>
    </lineage>
</organism>
<evidence type="ECO:0000313" key="2">
    <source>
        <dbReference type="EMBL" id="CAL6097384.1"/>
    </source>
</evidence>
<accession>A0AA86RA18</accession>
<comment type="caution">
    <text evidence="1">The sequence shown here is derived from an EMBL/GenBank/DDBJ whole genome shotgun (WGS) entry which is preliminary data.</text>
</comment>
<evidence type="ECO:0000313" key="1">
    <source>
        <dbReference type="EMBL" id="CAI9972322.1"/>
    </source>
</evidence>
<dbReference type="EMBL" id="CATOUU010001105">
    <property type="protein sequence ID" value="CAI9972322.1"/>
    <property type="molecule type" value="Genomic_DNA"/>
</dbReference>
<reference evidence="2 3" key="2">
    <citation type="submission" date="2024-07" db="EMBL/GenBank/DDBJ databases">
        <authorList>
            <person name="Akdeniz Z."/>
        </authorList>
    </citation>
    <scope>NUCLEOTIDE SEQUENCE [LARGE SCALE GENOMIC DNA]</scope>
</reference>
<reference evidence="1" key="1">
    <citation type="submission" date="2023-06" db="EMBL/GenBank/DDBJ databases">
        <authorList>
            <person name="Kurt Z."/>
        </authorList>
    </citation>
    <scope>NUCLEOTIDE SEQUENCE</scope>
</reference>
<dbReference type="AlphaFoldDB" id="A0AA86RA18"/>
<evidence type="ECO:0000313" key="3">
    <source>
        <dbReference type="Proteomes" id="UP001642409"/>
    </source>
</evidence>
<keyword evidence="3" id="KW-1185">Reference proteome</keyword>
<dbReference type="Proteomes" id="UP001642409">
    <property type="component" value="Unassembled WGS sequence"/>
</dbReference>
<dbReference type="EMBL" id="CAXDID020000495">
    <property type="protein sequence ID" value="CAL6097384.1"/>
    <property type="molecule type" value="Genomic_DNA"/>
</dbReference>
<protein>
    <submittedName>
        <fullName evidence="2">Hypothetical_protein</fullName>
    </submittedName>
</protein>